<dbReference type="SUPFAM" id="SSF57716">
    <property type="entry name" value="Glucocorticoid receptor-like (DNA-binding domain)"/>
    <property type="match status" value="1"/>
</dbReference>
<dbReference type="GO" id="GO:0008270">
    <property type="term" value="F:zinc ion binding"/>
    <property type="evidence" value="ECO:0007669"/>
    <property type="project" value="UniProtKB-KW"/>
</dbReference>
<organism evidence="8 9">
    <name type="scientific">Aquatica leii</name>
    <dbReference type="NCBI Taxonomy" id="1421715"/>
    <lineage>
        <taxon>Eukaryota</taxon>
        <taxon>Metazoa</taxon>
        <taxon>Ecdysozoa</taxon>
        <taxon>Arthropoda</taxon>
        <taxon>Hexapoda</taxon>
        <taxon>Insecta</taxon>
        <taxon>Pterygota</taxon>
        <taxon>Neoptera</taxon>
        <taxon>Endopterygota</taxon>
        <taxon>Coleoptera</taxon>
        <taxon>Polyphaga</taxon>
        <taxon>Elateriformia</taxon>
        <taxon>Elateroidea</taxon>
        <taxon>Lampyridae</taxon>
        <taxon>Luciolinae</taxon>
        <taxon>Aquatica</taxon>
    </lineage>
</organism>
<dbReference type="GO" id="GO:0003677">
    <property type="term" value="F:DNA binding"/>
    <property type="evidence" value="ECO:0007669"/>
    <property type="project" value="UniProtKB-UniRule"/>
</dbReference>
<evidence type="ECO:0000313" key="9">
    <source>
        <dbReference type="Proteomes" id="UP001353858"/>
    </source>
</evidence>
<evidence type="ECO:0000256" key="4">
    <source>
        <dbReference type="ARBA" id="ARBA00023125"/>
    </source>
</evidence>
<dbReference type="AlphaFoldDB" id="A0AAN7PCA9"/>
<dbReference type="PROSITE" id="PS50950">
    <property type="entry name" value="ZF_THAP"/>
    <property type="match status" value="1"/>
</dbReference>
<dbReference type="Pfam" id="PF05485">
    <property type="entry name" value="THAP"/>
    <property type="match status" value="1"/>
</dbReference>
<dbReference type="InterPro" id="IPR006612">
    <property type="entry name" value="THAP_Znf"/>
</dbReference>
<feature type="domain" description="THAP-type" evidence="7">
    <location>
        <begin position="1"/>
        <end position="72"/>
    </location>
</feature>
<evidence type="ECO:0000313" key="8">
    <source>
        <dbReference type="EMBL" id="KAK4882462.1"/>
    </source>
</evidence>
<comment type="caution">
    <text evidence="8">The sequence shown here is derived from an EMBL/GenBank/DDBJ whole genome shotgun (WGS) entry which is preliminary data.</text>
</comment>
<keyword evidence="4 5" id="KW-0238">DNA-binding</keyword>
<gene>
    <name evidence="8" type="ORF">RN001_005781</name>
</gene>
<dbReference type="EMBL" id="JARPUR010000002">
    <property type="protein sequence ID" value="KAK4882462.1"/>
    <property type="molecule type" value="Genomic_DNA"/>
</dbReference>
<evidence type="ECO:0000256" key="6">
    <source>
        <dbReference type="SAM" id="MobiDB-lite"/>
    </source>
</evidence>
<feature type="compositionally biased region" description="Low complexity" evidence="6">
    <location>
        <begin position="97"/>
        <end position="107"/>
    </location>
</feature>
<dbReference type="Proteomes" id="UP001353858">
    <property type="component" value="Unassembled WGS sequence"/>
</dbReference>
<proteinExistence type="predicted"/>
<evidence type="ECO:0000259" key="7">
    <source>
        <dbReference type="PROSITE" id="PS50950"/>
    </source>
</evidence>
<keyword evidence="9" id="KW-1185">Reference proteome</keyword>
<keyword evidence="3" id="KW-0862">Zinc</keyword>
<dbReference type="SMART" id="SM00980">
    <property type="entry name" value="THAP"/>
    <property type="match status" value="1"/>
</dbReference>
<keyword evidence="1" id="KW-0479">Metal-binding</keyword>
<keyword evidence="2 5" id="KW-0863">Zinc-finger</keyword>
<accession>A0AAN7PCA9</accession>
<evidence type="ECO:0000256" key="5">
    <source>
        <dbReference type="PROSITE-ProRule" id="PRU00309"/>
    </source>
</evidence>
<feature type="region of interest" description="Disordered" evidence="6">
    <location>
        <begin position="69"/>
        <end position="109"/>
    </location>
</feature>
<sequence>MGLCYAPECKKMFKFPQDIELRKKWEKLIRGDRTPTKFTVVCSCHFKDGKKENLPTIYERNKSKLMQFPMVKDRKRTKKDIDNPVPSTSIDVDEGSTRSTSSQSSSSLQAENYFLREDIKKVIN</sequence>
<evidence type="ECO:0000256" key="3">
    <source>
        <dbReference type="ARBA" id="ARBA00022833"/>
    </source>
</evidence>
<name>A0AAN7PCA9_9COLE</name>
<reference evidence="9" key="1">
    <citation type="submission" date="2023-01" db="EMBL/GenBank/DDBJ databases">
        <title>Key to firefly adult light organ development and bioluminescence: homeobox transcription factors regulate luciferase expression and transportation to peroxisome.</title>
        <authorList>
            <person name="Fu X."/>
        </authorList>
    </citation>
    <scope>NUCLEOTIDE SEQUENCE [LARGE SCALE GENOMIC DNA]</scope>
</reference>
<evidence type="ECO:0000256" key="2">
    <source>
        <dbReference type="ARBA" id="ARBA00022771"/>
    </source>
</evidence>
<protein>
    <recommendedName>
        <fullName evidence="7">THAP-type domain-containing protein</fullName>
    </recommendedName>
</protein>
<evidence type="ECO:0000256" key="1">
    <source>
        <dbReference type="ARBA" id="ARBA00022723"/>
    </source>
</evidence>
<dbReference type="Gene3D" id="6.20.210.20">
    <property type="entry name" value="THAP domain"/>
    <property type="match status" value="1"/>
</dbReference>
<dbReference type="InterPro" id="IPR038441">
    <property type="entry name" value="THAP_Znf_sf"/>
</dbReference>